<comment type="subunit">
    <text evidence="6">Monomer.</text>
</comment>
<dbReference type="Proteomes" id="UP000177371">
    <property type="component" value="Unassembled WGS sequence"/>
</dbReference>
<dbReference type="GO" id="GO:0006508">
    <property type="term" value="P:proteolysis"/>
    <property type="evidence" value="ECO:0007669"/>
    <property type="project" value="UniProtKB-KW"/>
</dbReference>
<dbReference type="InterPro" id="IPR002467">
    <property type="entry name" value="Pept_M24A_MAP1"/>
</dbReference>
<keyword evidence="5 6" id="KW-0378">Hydrolase</keyword>
<feature type="binding site" evidence="6">
    <location>
        <position position="105"/>
    </location>
    <ligand>
        <name>a divalent metal cation</name>
        <dbReference type="ChEBI" id="CHEBI:60240"/>
        <label>2</label>
        <note>catalytic</note>
    </ligand>
</feature>
<evidence type="ECO:0000256" key="3">
    <source>
        <dbReference type="ARBA" id="ARBA00022670"/>
    </source>
</evidence>
<keyword evidence="4 6" id="KW-0479">Metal-binding</keyword>
<evidence type="ECO:0000259" key="8">
    <source>
        <dbReference type="Pfam" id="PF00557"/>
    </source>
</evidence>
<feature type="binding site" evidence="6">
    <location>
        <position position="94"/>
    </location>
    <ligand>
        <name>a divalent metal cation</name>
        <dbReference type="ChEBI" id="CHEBI:60240"/>
        <label>1</label>
    </ligand>
</feature>
<evidence type="ECO:0000313" key="10">
    <source>
        <dbReference type="Proteomes" id="UP000177371"/>
    </source>
</evidence>
<comment type="cofactor">
    <cofactor evidence="6">
        <name>Co(2+)</name>
        <dbReference type="ChEBI" id="CHEBI:48828"/>
    </cofactor>
    <cofactor evidence="6">
        <name>Zn(2+)</name>
        <dbReference type="ChEBI" id="CHEBI:29105"/>
    </cofactor>
    <cofactor evidence="6">
        <name>Mn(2+)</name>
        <dbReference type="ChEBI" id="CHEBI:29035"/>
    </cofactor>
    <cofactor evidence="6">
        <name>Fe(2+)</name>
        <dbReference type="ChEBI" id="CHEBI:29033"/>
    </cofactor>
    <text evidence="6">Binds 2 divalent metal cations per subunit. Has a high-affinity and a low affinity metal-binding site. The true nature of the physiological cofactor is under debate. The enzyme is active with cobalt, zinc, manganese or divalent iron ions. Most likely, methionine aminopeptidases function as mononuclear Fe(2+)-metalloproteases under physiological conditions, and the catalytically relevant metal-binding site has been assigned to the histidine-containing high-affinity site.</text>
</comment>
<sequence length="249" mass="27451">MISIKTAEQLDKMKEGGKISSCAVKEVLDYLKPGVKTIELDRIAEKFILSQGGKPSFKTVHGYSYTTCININEGIVHGLPNNYKVKSGDIVSIDLGVYYKGFHTDISYTLEVETQKEKDFLDTGKKALKEAISKCVEGFALGDIGYAIQNIVESQKYTVSRELVGHGIGKELHESPYVPGYGKRGHGPKLKEGMVFAIEVIYQKGKPDLALDKDGWTLITKDRSLSALFEHTVIVGKNSPLVITDSLFT</sequence>
<dbReference type="HAMAP" id="MF_01974">
    <property type="entry name" value="MetAP_1"/>
    <property type="match status" value="1"/>
</dbReference>
<feature type="binding site" evidence="6">
    <location>
        <position position="77"/>
    </location>
    <ligand>
        <name>substrate</name>
    </ligand>
</feature>
<feature type="binding site" evidence="6">
    <location>
        <position position="105"/>
    </location>
    <ligand>
        <name>a divalent metal cation</name>
        <dbReference type="ChEBI" id="CHEBI:60240"/>
        <label>1</label>
    </ligand>
</feature>
<dbReference type="GO" id="GO:0004239">
    <property type="term" value="F:initiator methionyl aminopeptidase activity"/>
    <property type="evidence" value="ECO:0007669"/>
    <property type="project" value="UniProtKB-UniRule"/>
</dbReference>
<accession>A0A1F4UYL5</accession>
<feature type="binding site" evidence="6">
    <location>
        <position position="199"/>
    </location>
    <ligand>
        <name>a divalent metal cation</name>
        <dbReference type="ChEBI" id="CHEBI:60240"/>
        <label>2</label>
        <note>catalytic</note>
    </ligand>
</feature>
<feature type="binding site" evidence="6">
    <location>
        <position position="230"/>
    </location>
    <ligand>
        <name>a divalent metal cation</name>
        <dbReference type="ChEBI" id="CHEBI:60240"/>
        <label>2</label>
        <note>catalytic</note>
    </ligand>
</feature>
<dbReference type="SUPFAM" id="SSF55920">
    <property type="entry name" value="Creatinase/aminopeptidase"/>
    <property type="match status" value="1"/>
</dbReference>
<dbReference type="NCBIfam" id="TIGR00500">
    <property type="entry name" value="met_pdase_I"/>
    <property type="match status" value="1"/>
</dbReference>
<evidence type="ECO:0000256" key="6">
    <source>
        <dbReference type="HAMAP-Rule" id="MF_01974"/>
    </source>
</evidence>
<feature type="binding site" evidence="6">
    <location>
        <position position="173"/>
    </location>
    <ligand>
        <name>substrate</name>
    </ligand>
</feature>
<keyword evidence="2 6" id="KW-0031">Aminopeptidase</keyword>
<dbReference type="AlphaFoldDB" id="A0A1F4UYL5"/>
<dbReference type="PANTHER" id="PTHR43330">
    <property type="entry name" value="METHIONINE AMINOPEPTIDASE"/>
    <property type="match status" value="1"/>
</dbReference>
<name>A0A1F4UYL5_UNCKA</name>
<comment type="catalytic activity">
    <reaction evidence="6 7">
        <text>Release of N-terminal amino acids, preferentially methionine, from peptides and arylamides.</text>
        <dbReference type="EC" id="3.4.11.18"/>
    </reaction>
</comment>
<comment type="similarity">
    <text evidence="6">Belongs to the peptidase M24A family. Methionine aminopeptidase type 1 subfamily.</text>
</comment>
<evidence type="ECO:0000256" key="5">
    <source>
        <dbReference type="ARBA" id="ARBA00022801"/>
    </source>
</evidence>
<gene>
    <name evidence="6" type="primary">map</name>
    <name evidence="9" type="ORF">A2W32_03235</name>
</gene>
<dbReference type="CDD" id="cd01086">
    <property type="entry name" value="MetAP1"/>
    <property type="match status" value="1"/>
</dbReference>
<dbReference type="Pfam" id="PF00557">
    <property type="entry name" value="Peptidase_M24"/>
    <property type="match status" value="1"/>
</dbReference>
<reference evidence="9 10" key="1">
    <citation type="journal article" date="2016" name="Nat. Commun.">
        <title>Thousands of microbial genomes shed light on interconnected biogeochemical processes in an aquifer system.</title>
        <authorList>
            <person name="Anantharaman K."/>
            <person name="Brown C.T."/>
            <person name="Hug L.A."/>
            <person name="Sharon I."/>
            <person name="Castelle C.J."/>
            <person name="Probst A.J."/>
            <person name="Thomas B.C."/>
            <person name="Singh A."/>
            <person name="Wilkins M.J."/>
            <person name="Karaoz U."/>
            <person name="Brodie E.L."/>
            <person name="Williams K.H."/>
            <person name="Hubbard S.S."/>
            <person name="Banfield J.F."/>
        </authorList>
    </citation>
    <scope>NUCLEOTIDE SEQUENCE [LARGE SCALE GENOMIC DNA]</scope>
</reference>
<dbReference type="GO" id="GO:0046872">
    <property type="term" value="F:metal ion binding"/>
    <property type="evidence" value="ECO:0007669"/>
    <property type="project" value="UniProtKB-UniRule"/>
</dbReference>
<evidence type="ECO:0000256" key="2">
    <source>
        <dbReference type="ARBA" id="ARBA00022438"/>
    </source>
</evidence>
<evidence type="ECO:0000256" key="1">
    <source>
        <dbReference type="ARBA" id="ARBA00002521"/>
    </source>
</evidence>
<comment type="function">
    <text evidence="1 6">Removes the N-terminal methionine from nascent proteins. The N-terminal methionine is often cleaved when the second residue in the primary sequence is small and uncharged (Met-Ala-, Cys, Gly, Pro, Ser, Thr, or Val). Requires deformylation of the N(alpha)-formylated initiator methionine before it can be hydrolyzed.</text>
</comment>
<feature type="binding site" evidence="6">
    <location>
        <position position="230"/>
    </location>
    <ligand>
        <name>a divalent metal cation</name>
        <dbReference type="ChEBI" id="CHEBI:60240"/>
        <label>1</label>
    </ligand>
</feature>
<evidence type="ECO:0000313" key="9">
    <source>
        <dbReference type="EMBL" id="OGC50018.1"/>
    </source>
</evidence>
<proteinExistence type="inferred from homology"/>
<organism evidence="9 10">
    <name type="scientific">candidate division WWE3 bacterium RBG_16_37_10</name>
    <dbReference type="NCBI Taxonomy" id="1802610"/>
    <lineage>
        <taxon>Bacteria</taxon>
        <taxon>Katanobacteria</taxon>
    </lineage>
</organism>
<dbReference type="InterPro" id="IPR036005">
    <property type="entry name" value="Creatinase/aminopeptidase-like"/>
</dbReference>
<feature type="domain" description="Peptidase M24" evidence="8">
    <location>
        <begin position="11"/>
        <end position="236"/>
    </location>
</feature>
<comment type="caution">
    <text evidence="9">The sequence shown here is derived from an EMBL/GenBank/DDBJ whole genome shotgun (WGS) entry which is preliminary data.</text>
</comment>
<protein>
    <recommendedName>
        <fullName evidence="6 7">Methionine aminopeptidase</fullName>
        <shortName evidence="6">MAP</shortName>
        <shortName evidence="6">MetAP</shortName>
        <ecNumber evidence="6 7">3.4.11.18</ecNumber>
    </recommendedName>
    <alternativeName>
        <fullName evidence="6">Peptidase M</fullName>
    </alternativeName>
</protein>
<keyword evidence="3 6" id="KW-0645">Protease</keyword>
<dbReference type="Gene3D" id="3.90.230.10">
    <property type="entry name" value="Creatinase/methionine aminopeptidase superfamily"/>
    <property type="match status" value="1"/>
</dbReference>
<dbReference type="GO" id="GO:0070006">
    <property type="term" value="F:metalloaminopeptidase activity"/>
    <property type="evidence" value="ECO:0007669"/>
    <property type="project" value="UniProtKB-UniRule"/>
</dbReference>
<dbReference type="PANTHER" id="PTHR43330:SF27">
    <property type="entry name" value="METHIONINE AMINOPEPTIDASE"/>
    <property type="match status" value="1"/>
</dbReference>
<evidence type="ECO:0000256" key="4">
    <source>
        <dbReference type="ARBA" id="ARBA00022723"/>
    </source>
</evidence>
<dbReference type="GO" id="GO:0005829">
    <property type="term" value="C:cytosol"/>
    <property type="evidence" value="ECO:0007669"/>
    <property type="project" value="TreeGrafter"/>
</dbReference>
<dbReference type="EMBL" id="MEUT01000041">
    <property type="protein sequence ID" value="OGC50018.1"/>
    <property type="molecule type" value="Genomic_DNA"/>
</dbReference>
<feature type="binding site" evidence="6">
    <location>
        <position position="166"/>
    </location>
    <ligand>
        <name>a divalent metal cation</name>
        <dbReference type="ChEBI" id="CHEBI:60240"/>
        <label>2</label>
        <note>catalytic</note>
    </ligand>
</feature>
<evidence type="ECO:0000256" key="7">
    <source>
        <dbReference type="RuleBase" id="RU003653"/>
    </source>
</evidence>
<dbReference type="EC" id="3.4.11.18" evidence="6 7"/>
<dbReference type="InterPro" id="IPR000994">
    <property type="entry name" value="Pept_M24"/>
</dbReference>
<dbReference type="PRINTS" id="PR00599">
    <property type="entry name" value="MAPEPTIDASE"/>
</dbReference>
<dbReference type="STRING" id="1802610.A2W32_03235"/>
<dbReference type="InterPro" id="IPR001714">
    <property type="entry name" value="Pept_M24_MAP"/>
</dbReference>